<protein>
    <submittedName>
        <fullName evidence="3">BON domain-containing protein</fullName>
    </submittedName>
</protein>
<dbReference type="Pfam" id="PF04972">
    <property type="entry name" value="BON"/>
    <property type="match status" value="1"/>
</dbReference>
<gene>
    <name evidence="3" type="ORF">G9Q37_14390</name>
</gene>
<dbReference type="InterPro" id="IPR051686">
    <property type="entry name" value="Lipoprotein_DolP"/>
</dbReference>
<accession>A0A6G8IJQ4</accession>
<evidence type="ECO:0000313" key="4">
    <source>
        <dbReference type="Proteomes" id="UP000503162"/>
    </source>
</evidence>
<dbReference type="EMBL" id="CP049989">
    <property type="protein sequence ID" value="QIM53258.1"/>
    <property type="molecule type" value="Genomic_DNA"/>
</dbReference>
<dbReference type="Proteomes" id="UP000503162">
    <property type="component" value="Chromosome"/>
</dbReference>
<dbReference type="KEGG" id="hcz:G9Q37_14390"/>
<feature type="signal peptide" evidence="1">
    <location>
        <begin position="1"/>
        <end position="22"/>
    </location>
</feature>
<dbReference type="InterPro" id="IPR014004">
    <property type="entry name" value="Transpt-assoc_nodulatn_dom_bac"/>
</dbReference>
<feature type="chain" id="PRO_5026272544" evidence="1">
    <location>
        <begin position="23"/>
        <end position="146"/>
    </location>
</feature>
<keyword evidence="1" id="KW-0732">Signal</keyword>
<dbReference type="PANTHER" id="PTHR34606">
    <property type="entry name" value="BON DOMAIN-CONTAINING PROTEIN"/>
    <property type="match status" value="1"/>
</dbReference>
<name>A0A6G8IJQ4_9BURK</name>
<dbReference type="InterPro" id="IPR007055">
    <property type="entry name" value="BON_dom"/>
</dbReference>
<dbReference type="PANTHER" id="PTHR34606:SF15">
    <property type="entry name" value="BON DOMAIN-CONTAINING PROTEIN"/>
    <property type="match status" value="1"/>
</dbReference>
<reference evidence="3 4" key="1">
    <citation type="submission" date="2020-03" db="EMBL/GenBank/DDBJ databases">
        <title>Hydrogenophaga sp. nov. isolated from cyanobacterial mat.</title>
        <authorList>
            <person name="Thorat V."/>
            <person name="Kirdat K."/>
            <person name="Tiwarekar B."/>
            <person name="Costa E.D."/>
            <person name="Yadav A."/>
        </authorList>
    </citation>
    <scope>NUCLEOTIDE SEQUENCE [LARGE SCALE GENOMIC DNA]</scope>
    <source>
        <strain evidence="3 4">BA0156</strain>
    </source>
</reference>
<dbReference type="AlphaFoldDB" id="A0A6G8IJQ4"/>
<evidence type="ECO:0000256" key="1">
    <source>
        <dbReference type="SAM" id="SignalP"/>
    </source>
</evidence>
<feature type="domain" description="Transport-associated and nodulation" evidence="2">
    <location>
        <begin position="81"/>
        <end position="144"/>
    </location>
</feature>
<keyword evidence="4" id="KW-1185">Reference proteome</keyword>
<evidence type="ECO:0000259" key="2">
    <source>
        <dbReference type="SMART" id="SM00749"/>
    </source>
</evidence>
<proteinExistence type="predicted"/>
<sequence>MNSTLRLSALTAALAASALVVACGEREDATIGQRVDNASEQVQQSANQMGQDARQAGQELKAAGSEAMDTIARGAADAAITAKVNAALAADDQLKALSIDVDTTNGRVSLEGKAPNAEARARATTLASAVEGVVQVDNRLTIEGQG</sequence>
<dbReference type="SMART" id="SM00749">
    <property type="entry name" value="BON"/>
    <property type="match status" value="1"/>
</dbReference>
<evidence type="ECO:0000313" key="3">
    <source>
        <dbReference type="EMBL" id="QIM53258.1"/>
    </source>
</evidence>
<dbReference type="RefSeq" id="WP_166228149.1">
    <property type="nucleotide sequence ID" value="NZ_CP049989.1"/>
</dbReference>
<organism evidence="3 4">
    <name type="scientific">Hydrogenophaga crocea</name>
    <dbReference type="NCBI Taxonomy" id="2716225"/>
    <lineage>
        <taxon>Bacteria</taxon>
        <taxon>Pseudomonadati</taxon>
        <taxon>Pseudomonadota</taxon>
        <taxon>Betaproteobacteria</taxon>
        <taxon>Burkholderiales</taxon>
        <taxon>Comamonadaceae</taxon>
        <taxon>Hydrogenophaga</taxon>
    </lineage>
</organism>
<dbReference type="Gene3D" id="3.30.1340.30">
    <property type="match status" value="1"/>
</dbReference>